<name>M5G4A1_DACPD</name>
<dbReference type="EMBL" id="JH795866">
    <property type="protein sequence ID" value="EJU00652.1"/>
    <property type="molecule type" value="Genomic_DNA"/>
</dbReference>
<dbReference type="RefSeq" id="XP_040627549.1">
    <property type="nucleotide sequence ID" value="XM_040771211.1"/>
</dbReference>
<evidence type="ECO:0000256" key="1">
    <source>
        <dbReference type="SAM" id="MobiDB-lite"/>
    </source>
</evidence>
<dbReference type="Proteomes" id="UP000030653">
    <property type="component" value="Unassembled WGS sequence"/>
</dbReference>
<evidence type="ECO:0000313" key="3">
    <source>
        <dbReference type="Proteomes" id="UP000030653"/>
    </source>
</evidence>
<feature type="region of interest" description="Disordered" evidence="1">
    <location>
        <begin position="353"/>
        <end position="386"/>
    </location>
</feature>
<feature type="compositionally biased region" description="Basic residues" evidence="1">
    <location>
        <begin position="568"/>
        <end position="579"/>
    </location>
</feature>
<reference evidence="2 3" key="1">
    <citation type="journal article" date="2012" name="Science">
        <title>The Paleozoic origin of enzymatic lignin decomposition reconstructed from 31 fungal genomes.</title>
        <authorList>
            <person name="Floudas D."/>
            <person name="Binder M."/>
            <person name="Riley R."/>
            <person name="Barry K."/>
            <person name="Blanchette R.A."/>
            <person name="Henrissat B."/>
            <person name="Martinez A.T."/>
            <person name="Otillar R."/>
            <person name="Spatafora J.W."/>
            <person name="Yadav J.S."/>
            <person name="Aerts A."/>
            <person name="Benoit I."/>
            <person name="Boyd A."/>
            <person name="Carlson A."/>
            <person name="Copeland A."/>
            <person name="Coutinho P.M."/>
            <person name="de Vries R.P."/>
            <person name="Ferreira P."/>
            <person name="Findley K."/>
            <person name="Foster B."/>
            <person name="Gaskell J."/>
            <person name="Glotzer D."/>
            <person name="Gorecki P."/>
            <person name="Heitman J."/>
            <person name="Hesse C."/>
            <person name="Hori C."/>
            <person name="Igarashi K."/>
            <person name="Jurgens J.A."/>
            <person name="Kallen N."/>
            <person name="Kersten P."/>
            <person name="Kohler A."/>
            <person name="Kuees U."/>
            <person name="Kumar T.K.A."/>
            <person name="Kuo A."/>
            <person name="LaButti K."/>
            <person name="Larrondo L.F."/>
            <person name="Lindquist E."/>
            <person name="Ling A."/>
            <person name="Lombard V."/>
            <person name="Lucas S."/>
            <person name="Lundell T."/>
            <person name="Martin R."/>
            <person name="McLaughlin D.J."/>
            <person name="Morgenstern I."/>
            <person name="Morin E."/>
            <person name="Murat C."/>
            <person name="Nagy L.G."/>
            <person name="Nolan M."/>
            <person name="Ohm R.A."/>
            <person name="Patyshakuliyeva A."/>
            <person name="Rokas A."/>
            <person name="Ruiz-Duenas F.J."/>
            <person name="Sabat G."/>
            <person name="Salamov A."/>
            <person name="Samejima M."/>
            <person name="Schmutz J."/>
            <person name="Slot J.C."/>
            <person name="St John F."/>
            <person name="Stenlid J."/>
            <person name="Sun H."/>
            <person name="Sun S."/>
            <person name="Syed K."/>
            <person name="Tsang A."/>
            <person name="Wiebenga A."/>
            <person name="Young D."/>
            <person name="Pisabarro A."/>
            <person name="Eastwood D.C."/>
            <person name="Martin F."/>
            <person name="Cullen D."/>
            <person name="Grigoriev I.V."/>
            <person name="Hibbett D.S."/>
        </authorList>
    </citation>
    <scope>NUCLEOTIDE SEQUENCE [LARGE SCALE GENOMIC DNA]</scope>
    <source>
        <strain evidence="2 3">DJM-731 SS1</strain>
    </source>
</reference>
<feature type="region of interest" description="Disordered" evidence="1">
    <location>
        <begin position="1"/>
        <end position="21"/>
    </location>
</feature>
<dbReference type="HOGENOM" id="CLU_462327_0_0_1"/>
<sequence length="590" mass="66515">MEVVGSIPHQSSTSAGTAGVKRGQTASSACESSASSDWAQVELECQIVSMMHAPKENLQPSSSKAQSVDALQSWTAVHIGQYAKEVFHMWDRIAMREQAMVLHVEQRTEMNVQYWMPKLNAFLCMYGYLNISDHHPECLQNQLSNILRDCAFLHDSGIHLPTGSLGGLDLCHVPKDIWTLSAILSDIDSQLYLPPKLWGNEPDIMQLWDCTAKWFKFLEINPWPAPVKLQFLSHQNVMKMALIMFPSDLPHNSTLLNQTYTPTCFQSYALGRVPDVSMFSKSVPLENSRQPIGLLRLLDETHSKQDDWPAAWTVLSQLVRESNTENPQGHGPKRKNVAQTVASISLYTAEAKVNPFSGGNNDDEDLDMQSEQLNTSSTAKRCRPSRRNYTAHVSVREHPIQMEVDYYSLGLFSEPAWPHLPIVNRKQLLNRQRISIYTKTMEQAGHHNVVPVFLNNPEDLSAKFIREVGVVVTNWPGECSVIFQHGPFCCQDCQGSENPESKRKGGHKKVLQVHKPNEEDKPALKSIPYSVYSQPKDMYQSGNIPALTKIWQQLSHLLGWTCPWPQTRNKKKQAAKKTKQLASPELGEAI</sequence>
<feature type="compositionally biased region" description="Polar residues" evidence="1">
    <location>
        <begin position="369"/>
        <end position="379"/>
    </location>
</feature>
<dbReference type="GeneID" id="63686273"/>
<feature type="region of interest" description="Disordered" evidence="1">
    <location>
        <begin position="495"/>
        <end position="517"/>
    </location>
</feature>
<organism evidence="2 3">
    <name type="scientific">Dacryopinax primogenitus (strain DJM 731)</name>
    <name type="common">Brown rot fungus</name>
    <dbReference type="NCBI Taxonomy" id="1858805"/>
    <lineage>
        <taxon>Eukaryota</taxon>
        <taxon>Fungi</taxon>
        <taxon>Dikarya</taxon>
        <taxon>Basidiomycota</taxon>
        <taxon>Agaricomycotina</taxon>
        <taxon>Dacrymycetes</taxon>
        <taxon>Dacrymycetales</taxon>
        <taxon>Dacrymycetaceae</taxon>
        <taxon>Dacryopinax</taxon>
    </lineage>
</organism>
<dbReference type="AlphaFoldDB" id="M5G4A1"/>
<feature type="region of interest" description="Disordered" evidence="1">
    <location>
        <begin position="568"/>
        <end position="590"/>
    </location>
</feature>
<keyword evidence="3" id="KW-1185">Reference proteome</keyword>
<proteinExistence type="predicted"/>
<accession>M5G4A1</accession>
<gene>
    <name evidence="2" type="ORF">DACRYDRAFT_16625</name>
</gene>
<dbReference type="OrthoDB" id="3423501at2759"/>
<protein>
    <submittedName>
        <fullName evidence="2">Uncharacterized protein</fullName>
    </submittedName>
</protein>
<evidence type="ECO:0000313" key="2">
    <source>
        <dbReference type="EMBL" id="EJU00652.1"/>
    </source>
</evidence>